<evidence type="ECO:0000313" key="1">
    <source>
        <dbReference type="EMBL" id="THH38827.1"/>
    </source>
</evidence>
<proteinExistence type="predicted"/>
<reference evidence="1 2" key="1">
    <citation type="submission" date="2019-04" db="EMBL/GenBank/DDBJ databases">
        <title>Shimia ponticola sp. nov., isolated from seawater.</title>
        <authorList>
            <person name="Kim Y.-O."/>
            <person name="Yoon J.-H."/>
        </authorList>
    </citation>
    <scope>NUCLEOTIDE SEQUENCE [LARGE SCALE GENOMIC DNA]</scope>
    <source>
        <strain evidence="1 2">MYP11</strain>
    </source>
</reference>
<gene>
    <name evidence="1" type="ORF">E4Z66_04525</name>
</gene>
<sequence>MPKTPDFQVVTANHLIEGDVIYQTATGWTRDLREAEVLDDEAHAQIRLMDAMHQHGSVVGAYLAEIKQGPDGPEPAHFREAFRARGPSNYHHGKQEAADHV</sequence>
<dbReference type="AlphaFoldDB" id="A0A4S4NJA2"/>
<dbReference type="Proteomes" id="UP000306602">
    <property type="component" value="Unassembled WGS sequence"/>
</dbReference>
<accession>A0A4S4NJA2</accession>
<dbReference type="OrthoDB" id="5738806at2"/>
<protein>
    <submittedName>
        <fullName evidence="1">DUF2849 domain-containing protein</fullName>
    </submittedName>
</protein>
<dbReference type="EMBL" id="SRKY01000001">
    <property type="protein sequence ID" value="THH38827.1"/>
    <property type="molecule type" value="Genomic_DNA"/>
</dbReference>
<keyword evidence="2" id="KW-1185">Reference proteome</keyword>
<name>A0A4S4NJA2_9RHOB</name>
<dbReference type="RefSeq" id="WP_136461747.1">
    <property type="nucleotide sequence ID" value="NZ_SRKY01000001.1"/>
</dbReference>
<dbReference type="Pfam" id="PF11011">
    <property type="entry name" value="DUF2849"/>
    <property type="match status" value="1"/>
</dbReference>
<comment type="caution">
    <text evidence="1">The sequence shown here is derived from an EMBL/GenBank/DDBJ whole genome shotgun (WGS) entry which is preliminary data.</text>
</comment>
<organism evidence="1 2">
    <name type="scientific">Aliishimia ponticola</name>
    <dbReference type="NCBI Taxonomy" id="2499833"/>
    <lineage>
        <taxon>Bacteria</taxon>
        <taxon>Pseudomonadati</taxon>
        <taxon>Pseudomonadota</taxon>
        <taxon>Alphaproteobacteria</taxon>
        <taxon>Rhodobacterales</taxon>
        <taxon>Paracoccaceae</taxon>
        <taxon>Aliishimia</taxon>
    </lineage>
</organism>
<dbReference type="InterPro" id="IPR021270">
    <property type="entry name" value="DUF2849"/>
</dbReference>
<evidence type="ECO:0000313" key="2">
    <source>
        <dbReference type="Proteomes" id="UP000306602"/>
    </source>
</evidence>